<dbReference type="eggNOG" id="ENOG502TA4N">
    <property type="taxonomic scope" value="Eukaryota"/>
</dbReference>
<dbReference type="OMA" id="LLECPWY"/>
<accession>B4LCZ4</accession>
<dbReference type="PANTHER" id="PTHR15832">
    <property type="entry name" value="SHC (SRC HOMOLOGY DOMAIN C-TERMINAL) ADAPTOR HOMOLOG"/>
    <property type="match status" value="1"/>
</dbReference>
<evidence type="ECO:0000256" key="1">
    <source>
        <dbReference type="PROSITE-ProRule" id="PRU00191"/>
    </source>
</evidence>
<evidence type="ECO:0000313" key="4">
    <source>
        <dbReference type="EMBL" id="EDW68855.1"/>
    </source>
</evidence>
<dbReference type="PhylomeDB" id="B4LCZ4"/>
<keyword evidence="5" id="KW-1185">Reference proteome</keyword>
<dbReference type="HOGENOM" id="CLU_732093_0_0_1"/>
<name>B4LCZ4_DROVI</name>
<dbReference type="InterPro" id="IPR000980">
    <property type="entry name" value="SH2"/>
</dbReference>
<feature type="compositionally biased region" description="Basic residues" evidence="2">
    <location>
        <begin position="231"/>
        <end position="242"/>
    </location>
</feature>
<dbReference type="CDD" id="cd00173">
    <property type="entry name" value="SH2"/>
    <property type="match status" value="1"/>
</dbReference>
<gene>
    <name evidence="4" type="primary">Dvir\GJ12447</name>
    <name evidence="4" type="ORF">Dvir_GJ12447</name>
</gene>
<organism evidence="4 5">
    <name type="scientific">Drosophila virilis</name>
    <name type="common">Fruit fly</name>
    <dbReference type="NCBI Taxonomy" id="7244"/>
    <lineage>
        <taxon>Eukaryota</taxon>
        <taxon>Metazoa</taxon>
        <taxon>Ecdysozoa</taxon>
        <taxon>Arthropoda</taxon>
        <taxon>Hexapoda</taxon>
        <taxon>Insecta</taxon>
        <taxon>Pterygota</taxon>
        <taxon>Neoptera</taxon>
        <taxon>Endopterygota</taxon>
        <taxon>Diptera</taxon>
        <taxon>Brachycera</taxon>
        <taxon>Muscomorpha</taxon>
        <taxon>Ephydroidea</taxon>
        <taxon>Drosophilidae</taxon>
        <taxon>Drosophila</taxon>
    </lineage>
</organism>
<dbReference type="EMBL" id="CH940647">
    <property type="protein sequence ID" value="EDW68855.1"/>
    <property type="molecule type" value="Genomic_DNA"/>
</dbReference>
<feature type="compositionally biased region" description="Low complexity" evidence="2">
    <location>
        <begin position="185"/>
        <end position="199"/>
    </location>
</feature>
<reference evidence="4 5" key="1">
    <citation type="journal article" date="2007" name="Nature">
        <title>Evolution of genes and genomes on the Drosophila phylogeny.</title>
        <authorList>
            <consortium name="Drosophila 12 Genomes Consortium"/>
            <person name="Clark A.G."/>
            <person name="Eisen M.B."/>
            <person name="Smith D.R."/>
            <person name="Bergman C.M."/>
            <person name="Oliver B."/>
            <person name="Markow T.A."/>
            <person name="Kaufman T.C."/>
            <person name="Kellis M."/>
            <person name="Gelbart W."/>
            <person name="Iyer V.N."/>
            <person name="Pollard D.A."/>
            <person name="Sackton T.B."/>
            <person name="Larracuente A.M."/>
            <person name="Singh N.D."/>
            <person name="Abad J.P."/>
            <person name="Abt D.N."/>
            <person name="Adryan B."/>
            <person name="Aguade M."/>
            <person name="Akashi H."/>
            <person name="Anderson W.W."/>
            <person name="Aquadro C.F."/>
            <person name="Ardell D.H."/>
            <person name="Arguello R."/>
            <person name="Artieri C.G."/>
            <person name="Barbash D.A."/>
            <person name="Barker D."/>
            <person name="Barsanti P."/>
            <person name="Batterham P."/>
            <person name="Batzoglou S."/>
            <person name="Begun D."/>
            <person name="Bhutkar A."/>
            <person name="Blanco E."/>
            <person name="Bosak S.A."/>
            <person name="Bradley R.K."/>
            <person name="Brand A.D."/>
            <person name="Brent M.R."/>
            <person name="Brooks A.N."/>
            <person name="Brown R.H."/>
            <person name="Butlin R.K."/>
            <person name="Caggese C."/>
            <person name="Calvi B.R."/>
            <person name="Bernardo de Carvalho A."/>
            <person name="Caspi A."/>
            <person name="Castrezana S."/>
            <person name="Celniker S.E."/>
            <person name="Chang J.L."/>
            <person name="Chapple C."/>
            <person name="Chatterji S."/>
            <person name="Chinwalla A."/>
            <person name="Civetta A."/>
            <person name="Clifton S.W."/>
            <person name="Comeron J.M."/>
            <person name="Costello J.C."/>
            <person name="Coyne J.A."/>
            <person name="Daub J."/>
            <person name="David R.G."/>
            <person name="Delcher A.L."/>
            <person name="Delehaunty K."/>
            <person name="Do C.B."/>
            <person name="Ebling H."/>
            <person name="Edwards K."/>
            <person name="Eickbush T."/>
            <person name="Evans J.D."/>
            <person name="Filipski A."/>
            <person name="Findeiss S."/>
            <person name="Freyhult E."/>
            <person name="Fulton L."/>
            <person name="Fulton R."/>
            <person name="Garcia A.C."/>
            <person name="Gardiner A."/>
            <person name="Garfield D.A."/>
            <person name="Garvin B.E."/>
            <person name="Gibson G."/>
            <person name="Gilbert D."/>
            <person name="Gnerre S."/>
            <person name="Godfrey J."/>
            <person name="Good R."/>
            <person name="Gotea V."/>
            <person name="Gravely B."/>
            <person name="Greenberg A.J."/>
            <person name="Griffiths-Jones S."/>
            <person name="Gross S."/>
            <person name="Guigo R."/>
            <person name="Gustafson E.A."/>
            <person name="Haerty W."/>
            <person name="Hahn M.W."/>
            <person name="Halligan D.L."/>
            <person name="Halpern A.L."/>
            <person name="Halter G.M."/>
            <person name="Han M.V."/>
            <person name="Heger A."/>
            <person name="Hillier L."/>
            <person name="Hinrichs A.S."/>
            <person name="Holmes I."/>
            <person name="Hoskins R.A."/>
            <person name="Hubisz M.J."/>
            <person name="Hultmark D."/>
            <person name="Huntley M.A."/>
            <person name="Jaffe D.B."/>
            <person name="Jagadeeshan S."/>
            <person name="Jeck W.R."/>
            <person name="Johnson J."/>
            <person name="Jones C.D."/>
            <person name="Jordan W.C."/>
            <person name="Karpen G.H."/>
            <person name="Kataoka E."/>
            <person name="Keightley P.D."/>
            <person name="Kheradpour P."/>
            <person name="Kirkness E.F."/>
            <person name="Koerich L.B."/>
            <person name="Kristiansen K."/>
            <person name="Kudrna D."/>
            <person name="Kulathinal R.J."/>
            <person name="Kumar S."/>
            <person name="Kwok R."/>
            <person name="Lander E."/>
            <person name="Langley C.H."/>
            <person name="Lapoint R."/>
            <person name="Lazzaro B.P."/>
            <person name="Lee S.J."/>
            <person name="Levesque L."/>
            <person name="Li R."/>
            <person name="Lin C.F."/>
            <person name="Lin M.F."/>
            <person name="Lindblad-Toh K."/>
            <person name="Llopart A."/>
            <person name="Long M."/>
            <person name="Low L."/>
            <person name="Lozovsky E."/>
            <person name="Lu J."/>
            <person name="Luo M."/>
            <person name="Machado C.A."/>
            <person name="Makalowski W."/>
            <person name="Marzo M."/>
            <person name="Matsuda M."/>
            <person name="Matzkin L."/>
            <person name="McAllister B."/>
            <person name="McBride C.S."/>
            <person name="McKernan B."/>
            <person name="McKernan K."/>
            <person name="Mendez-Lago M."/>
            <person name="Minx P."/>
            <person name="Mollenhauer M.U."/>
            <person name="Montooth K."/>
            <person name="Mount S.M."/>
            <person name="Mu X."/>
            <person name="Myers E."/>
            <person name="Negre B."/>
            <person name="Newfeld S."/>
            <person name="Nielsen R."/>
            <person name="Noor M.A."/>
            <person name="O'Grady P."/>
            <person name="Pachter L."/>
            <person name="Papaceit M."/>
            <person name="Parisi M.J."/>
            <person name="Parisi M."/>
            <person name="Parts L."/>
            <person name="Pedersen J.S."/>
            <person name="Pesole G."/>
            <person name="Phillippy A.M."/>
            <person name="Ponting C.P."/>
            <person name="Pop M."/>
            <person name="Porcelli D."/>
            <person name="Powell J.R."/>
            <person name="Prohaska S."/>
            <person name="Pruitt K."/>
            <person name="Puig M."/>
            <person name="Quesneville H."/>
            <person name="Ram K.R."/>
            <person name="Rand D."/>
            <person name="Rasmussen M.D."/>
            <person name="Reed L.K."/>
            <person name="Reenan R."/>
            <person name="Reily A."/>
            <person name="Remington K.A."/>
            <person name="Rieger T.T."/>
            <person name="Ritchie M.G."/>
            <person name="Robin C."/>
            <person name="Rogers Y.H."/>
            <person name="Rohde C."/>
            <person name="Rozas J."/>
            <person name="Rubenfield M.J."/>
            <person name="Ruiz A."/>
            <person name="Russo S."/>
            <person name="Salzberg S.L."/>
            <person name="Sanchez-Gracia A."/>
            <person name="Saranga D.J."/>
            <person name="Sato H."/>
            <person name="Schaeffer S.W."/>
            <person name="Schatz M.C."/>
            <person name="Schlenke T."/>
            <person name="Schwartz R."/>
            <person name="Segarra C."/>
            <person name="Singh R.S."/>
            <person name="Sirot L."/>
            <person name="Sirota M."/>
            <person name="Sisneros N.B."/>
            <person name="Smith C.D."/>
            <person name="Smith T.F."/>
            <person name="Spieth J."/>
            <person name="Stage D.E."/>
            <person name="Stark A."/>
            <person name="Stephan W."/>
            <person name="Strausberg R.L."/>
            <person name="Strempel S."/>
            <person name="Sturgill D."/>
            <person name="Sutton G."/>
            <person name="Sutton G.G."/>
            <person name="Tao W."/>
            <person name="Teichmann S."/>
            <person name="Tobari Y.N."/>
            <person name="Tomimura Y."/>
            <person name="Tsolas J.M."/>
            <person name="Valente V.L."/>
            <person name="Venter E."/>
            <person name="Venter J.C."/>
            <person name="Vicario S."/>
            <person name="Vieira F.G."/>
            <person name="Vilella A.J."/>
            <person name="Villasante A."/>
            <person name="Walenz B."/>
            <person name="Wang J."/>
            <person name="Wasserman M."/>
            <person name="Watts T."/>
            <person name="Wilson D."/>
            <person name="Wilson R.K."/>
            <person name="Wing R.A."/>
            <person name="Wolfner M.F."/>
            <person name="Wong A."/>
            <person name="Wong G.K."/>
            <person name="Wu C.I."/>
            <person name="Wu G."/>
            <person name="Yamamoto D."/>
            <person name="Yang H.P."/>
            <person name="Yang S.P."/>
            <person name="Yorke J.A."/>
            <person name="Yoshida K."/>
            <person name="Zdobnov E."/>
            <person name="Zhang P."/>
            <person name="Zhang Y."/>
            <person name="Zimin A.V."/>
            <person name="Baldwin J."/>
            <person name="Abdouelleil A."/>
            <person name="Abdulkadir J."/>
            <person name="Abebe A."/>
            <person name="Abera B."/>
            <person name="Abreu J."/>
            <person name="Acer S.C."/>
            <person name="Aftuck L."/>
            <person name="Alexander A."/>
            <person name="An P."/>
            <person name="Anderson E."/>
            <person name="Anderson S."/>
            <person name="Arachi H."/>
            <person name="Azer M."/>
            <person name="Bachantsang P."/>
            <person name="Barry A."/>
            <person name="Bayul T."/>
            <person name="Berlin A."/>
            <person name="Bessette D."/>
            <person name="Bloom T."/>
            <person name="Blye J."/>
            <person name="Boguslavskiy L."/>
            <person name="Bonnet C."/>
            <person name="Boukhgalter B."/>
            <person name="Bourzgui I."/>
            <person name="Brown A."/>
            <person name="Cahill P."/>
            <person name="Channer S."/>
            <person name="Cheshatsang Y."/>
            <person name="Chuda L."/>
            <person name="Citroen M."/>
            <person name="Collymore A."/>
            <person name="Cooke P."/>
            <person name="Costello M."/>
            <person name="D'Aco K."/>
            <person name="Daza R."/>
            <person name="De Haan G."/>
            <person name="DeGray S."/>
            <person name="DeMaso C."/>
            <person name="Dhargay N."/>
            <person name="Dooley K."/>
            <person name="Dooley E."/>
            <person name="Doricent M."/>
            <person name="Dorje P."/>
            <person name="Dorjee K."/>
            <person name="Dupes A."/>
            <person name="Elong R."/>
            <person name="Falk J."/>
            <person name="Farina A."/>
            <person name="Faro S."/>
            <person name="Ferguson D."/>
            <person name="Fisher S."/>
            <person name="Foley C.D."/>
            <person name="Franke A."/>
            <person name="Friedrich D."/>
            <person name="Gadbois L."/>
            <person name="Gearin G."/>
            <person name="Gearin C.R."/>
            <person name="Giannoukos G."/>
            <person name="Goode T."/>
            <person name="Graham J."/>
            <person name="Grandbois E."/>
            <person name="Grewal S."/>
            <person name="Gyaltsen K."/>
            <person name="Hafez N."/>
            <person name="Hagos B."/>
            <person name="Hall J."/>
            <person name="Henson C."/>
            <person name="Hollinger A."/>
            <person name="Honan T."/>
            <person name="Huard M.D."/>
            <person name="Hughes L."/>
            <person name="Hurhula B."/>
            <person name="Husby M.E."/>
            <person name="Kamat A."/>
            <person name="Kanga B."/>
            <person name="Kashin S."/>
            <person name="Khazanovich D."/>
            <person name="Kisner P."/>
            <person name="Lance K."/>
            <person name="Lara M."/>
            <person name="Lee W."/>
            <person name="Lennon N."/>
            <person name="Letendre F."/>
            <person name="LeVine R."/>
            <person name="Lipovsky A."/>
            <person name="Liu X."/>
            <person name="Liu J."/>
            <person name="Liu S."/>
            <person name="Lokyitsang T."/>
            <person name="Lokyitsang Y."/>
            <person name="Lubonja R."/>
            <person name="Lui A."/>
            <person name="MacDonald P."/>
            <person name="Magnisalis V."/>
            <person name="Maru K."/>
            <person name="Matthews C."/>
            <person name="McCusker W."/>
            <person name="McDonough S."/>
            <person name="Mehta T."/>
            <person name="Meldrim J."/>
            <person name="Meneus L."/>
            <person name="Mihai O."/>
            <person name="Mihalev A."/>
            <person name="Mihova T."/>
            <person name="Mittelman R."/>
            <person name="Mlenga V."/>
            <person name="Montmayeur A."/>
            <person name="Mulrain L."/>
            <person name="Navidi A."/>
            <person name="Naylor J."/>
            <person name="Negash T."/>
            <person name="Nguyen T."/>
            <person name="Nguyen N."/>
            <person name="Nicol R."/>
            <person name="Norbu C."/>
            <person name="Norbu N."/>
            <person name="Novod N."/>
            <person name="O'Neill B."/>
            <person name="Osman S."/>
            <person name="Markiewicz E."/>
            <person name="Oyono O.L."/>
            <person name="Patti C."/>
            <person name="Phunkhang P."/>
            <person name="Pierre F."/>
            <person name="Priest M."/>
            <person name="Raghuraman S."/>
            <person name="Rege F."/>
            <person name="Reyes R."/>
            <person name="Rise C."/>
            <person name="Rogov P."/>
            <person name="Ross K."/>
            <person name="Ryan E."/>
            <person name="Settipalli S."/>
            <person name="Shea T."/>
            <person name="Sherpa N."/>
            <person name="Shi L."/>
            <person name="Shih D."/>
            <person name="Sparrow T."/>
            <person name="Spaulding J."/>
            <person name="Stalker J."/>
            <person name="Stange-Thomann N."/>
            <person name="Stavropoulos S."/>
            <person name="Stone C."/>
            <person name="Strader C."/>
            <person name="Tesfaye S."/>
            <person name="Thomson T."/>
            <person name="Thoulutsang Y."/>
            <person name="Thoulutsang D."/>
            <person name="Topham K."/>
            <person name="Topping I."/>
            <person name="Tsamla T."/>
            <person name="Vassiliev H."/>
            <person name="Vo A."/>
            <person name="Wangchuk T."/>
            <person name="Wangdi T."/>
            <person name="Weiand M."/>
            <person name="Wilkinson J."/>
            <person name="Wilson A."/>
            <person name="Yadav S."/>
            <person name="Young G."/>
            <person name="Yu Q."/>
            <person name="Zembek L."/>
            <person name="Zhong D."/>
            <person name="Zimmer A."/>
            <person name="Zwirko Z."/>
            <person name="Jaffe D.B."/>
            <person name="Alvarez P."/>
            <person name="Brockman W."/>
            <person name="Butler J."/>
            <person name="Chin C."/>
            <person name="Gnerre S."/>
            <person name="Grabherr M."/>
            <person name="Kleber M."/>
            <person name="Mauceli E."/>
            <person name="MacCallum I."/>
        </authorList>
    </citation>
    <scope>NUCLEOTIDE SEQUENCE [LARGE SCALE GENOMIC DNA]</scope>
    <source>
        <strain evidence="5">Tucson 15010-1051.87</strain>
    </source>
</reference>
<dbReference type="Pfam" id="PF00017">
    <property type="entry name" value="SH2"/>
    <property type="match status" value="1"/>
</dbReference>
<evidence type="ECO:0000256" key="2">
    <source>
        <dbReference type="SAM" id="MobiDB-lite"/>
    </source>
</evidence>
<dbReference type="SUPFAM" id="SSF55550">
    <property type="entry name" value="SH2 domain"/>
    <property type="match status" value="1"/>
</dbReference>
<evidence type="ECO:0000313" key="5">
    <source>
        <dbReference type="Proteomes" id="UP000008792"/>
    </source>
</evidence>
<evidence type="ECO:0000259" key="3">
    <source>
        <dbReference type="PROSITE" id="PS50001"/>
    </source>
</evidence>
<dbReference type="SMART" id="SM00252">
    <property type="entry name" value="SH2"/>
    <property type="match status" value="1"/>
</dbReference>
<dbReference type="InParanoid" id="B4LCZ4"/>
<dbReference type="PANTHER" id="PTHR15832:SF2">
    <property type="entry name" value="SH2 DOMAIN-CONTAINING PROTEIN"/>
    <property type="match status" value="1"/>
</dbReference>
<keyword evidence="1" id="KW-0727">SH2 domain</keyword>
<dbReference type="AlphaFoldDB" id="B4LCZ4"/>
<feature type="domain" description="SH2" evidence="3">
    <location>
        <begin position="267"/>
        <end position="356"/>
    </location>
</feature>
<dbReference type="Proteomes" id="UP000008792">
    <property type="component" value="Unassembled WGS sequence"/>
</dbReference>
<dbReference type="PROSITE" id="PS50001">
    <property type="entry name" value="SH2"/>
    <property type="match status" value="1"/>
</dbReference>
<sequence>MGRLFQYNRFGATESVNKRKKDTQKKAHDNAKLLRNVINCPSYSDVYGTNAGKNLDLAFNKCQQWSNKLLPTTEAAPAADAAAAAAAAEEPAQSRTHKVYDSMKNFLQRKLFALPSQKERVQCEEPTSDYDEQDLLDSSYHADAEEDEEELVANCSCSSSSSPKRVQHNSKSPQKSLLSLNCWQSSQPSDTSSSSSSEEAPPEDHDESDAGISDCCQLINEHNNSSISSGTRRRSTPRRRATARWNSNTDDEEDVESEEEELLQCAWYQPRITAKAAQEHLQSATPGSFLLRRSTPRRFELCLRLDHKVKCYAVQCSRSEMYSLKGAKKQFSTLKALITHHSVMAEQLPLTLDMPRERDLVKSAAVRYADDFEPLESLQLLGILKSLQAKNFEA</sequence>
<dbReference type="InterPro" id="IPR036860">
    <property type="entry name" value="SH2_dom_sf"/>
</dbReference>
<feature type="compositionally biased region" description="Polar residues" evidence="2">
    <location>
        <begin position="169"/>
        <end position="184"/>
    </location>
</feature>
<feature type="region of interest" description="Disordered" evidence="2">
    <location>
        <begin position="154"/>
        <end position="256"/>
    </location>
</feature>
<protein>
    <submittedName>
        <fullName evidence="4">Uncharacterized protein, isoform A</fullName>
    </submittedName>
</protein>
<feature type="compositionally biased region" description="Acidic residues" evidence="2">
    <location>
        <begin position="200"/>
        <end position="209"/>
    </location>
</feature>
<dbReference type="OrthoDB" id="10013007at2759"/>
<dbReference type="KEGG" id="dvi:6623028"/>
<dbReference type="Gene3D" id="3.30.505.10">
    <property type="entry name" value="SH2 domain"/>
    <property type="match status" value="1"/>
</dbReference>
<dbReference type="SMR" id="B4LCZ4"/>
<proteinExistence type="predicted"/>